<proteinExistence type="predicted"/>
<dbReference type="AlphaFoldDB" id="A0A1U7CID7"/>
<reference evidence="2" key="1">
    <citation type="submission" date="2016-12" db="EMBL/GenBank/DDBJ databases">
        <title>Comparative genomics of four Isosphaeraceae planctomycetes: a common pool of plasmids and glycoside hydrolase genes.</title>
        <authorList>
            <person name="Ivanova A."/>
        </authorList>
    </citation>
    <scope>NUCLEOTIDE SEQUENCE [LARGE SCALE GENOMIC DNA]</scope>
    <source>
        <strain evidence="2">PX4</strain>
    </source>
</reference>
<dbReference type="Proteomes" id="UP000186309">
    <property type="component" value="Chromosome"/>
</dbReference>
<dbReference type="OrthoDB" id="1237440at2"/>
<keyword evidence="2" id="KW-1185">Reference proteome</keyword>
<dbReference type="KEGG" id="pbor:BSF38_00068"/>
<organism evidence="1 2">
    <name type="scientific">Paludisphaera borealis</name>
    <dbReference type="NCBI Taxonomy" id="1387353"/>
    <lineage>
        <taxon>Bacteria</taxon>
        <taxon>Pseudomonadati</taxon>
        <taxon>Planctomycetota</taxon>
        <taxon>Planctomycetia</taxon>
        <taxon>Isosphaerales</taxon>
        <taxon>Isosphaeraceae</taxon>
        <taxon>Paludisphaera</taxon>
    </lineage>
</organism>
<accession>A0A1U7CID7</accession>
<gene>
    <name evidence="1" type="ORF">BSF38_00068</name>
</gene>
<sequence length="511" mass="58262">MPITIEYLAIFRQSDTFCDSAAGFIRLLQVDSKIRISGGDIWYEDQRACGFQLFDGEVPRKKQRYFHLRFTWDGDPDADSEALERLNSLLKTVRGAVRRAEGETETLWDDLSAHYARKAYPQIHEIESLMRQLIANFMLVTVGREWAIETLPKAVEDAVRNSKQKDYLNVLYTVDFIHLGEFLFTAYSKKTPQDMYAKLKDVKSEDDAKALQEFIPESNWKRYFGEFVTCEDGYLKARWERLYDLRCKVAHNALMTRSDLGDIEKLIGEVKPKLQEAIRKLSKVKVPAEDAEAVAESVARRVNATIGEFISDWQQLESAIERRAEAQGRPRRMQHSGEELVKLGILDRLMLDEYNKVRRLRNSIVHGPGSQIPLNTIEATLPILEELLVLVESGYIEYLLVLSEIDRYAAVDARIAETYHEIGDSDEFKSAIGEANANLFAVDEYDINDIGFPGYECVVALWFSASSEVAEANGINFDRIVGNCEAVIDSEGKVEYRDIHAEVDRGNAEEP</sequence>
<evidence type="ECO:0000313" key="1">
    <source>
        <dbReference type="EMBL" id="APW58668.1"/>
    </source>
</evidence>
<evidence type="ECO:0000313" key="2">
    <source>
        <dbReference type="Proteomes" id="UP000186309"/>
    </source>
</evidence>
<dbReference type="RefSeq" id="WP_076342949.1">
    <property type="nucleotide sequence ID" value="NZ_CP019082.1"/>
</dbReference>
<dbReference type="EMBL" id="CP019082">
    <property type="protein sequence ID" value="APW58668.1"/>
    <property type="molecule type" value="Genomic_DNA"/>
</dbReference>
<name>A0A1U7CID7_9BACT</name>
<protein>
    <submittedName>
        <fullName evidence="1">Uncharacterized protein</fullName>
    </submittedName>
</protein>